<dbReference type="AlphaFoldDB" id="A0A1I8MDK5"/>
<gene>
    <name evidence="15" type="primary">101898644</name>
    <name evidence="17" type="synonym">LOC101898644</name>
</gene>
<comment type="catalytic activity">
    <reaction evidence="8">
        <text>2'-deoxyguanosine + phosphate = 2-deoxy-alpha-D-ribose 1-phosphate + guanine</text>
        <dbReference type="Rhea" id="RHEA:27738"/>
        <dbReference type="ChEBI" id="CHEBI:16235"/>
        <dbReference type="ChEBI" id="CHEBI:17172"/>
        <dbReference type="ChEBI" id="CHEBI:43474"/>
        <dbReference type="ChEBI" id="CHEBI:57259"/>
        <dbReference type="EC" id="2.4.2.1"/>
    </reaction>
</comment>
<keyword evidence="6" id="KW-0808">Transferase</keyword>
<dbReference type="RefSeq" id="XP_011290694.1">
    <property type="nucleotide sequence ID" value="XM_011292392.2"/>
</dbReference>
<dbReference type="VEuPathDB" id="VectorBase:MDOA003799"/>
<evidence type="ECO:0000256" key="5">
    <source>
        <dbReference type="ARBA" id="ARBA00022676"/>
    </source>
</evidence>
<dbReference type="Gene3D" id="3.40.50.1580">
    <property type="entry name" value="Nucleoside phosphorylase domain"/>
    <property type="match status" value="1"/>
</dbReference>
<proteinExistence type="inferred from homology"/>
<dbReference type="InterPro" id="IPR035994">
    <property type="entry name" value="Nucleoside_phosphorylase_sf"/>
</dbReference>
<dbReference type="InterPro" id="IPR011268">
    <property type="entry name" value="Purine_phosphorylase"/>
</dbReference>
<comment type="similarity">
    <text evidence="2">Belongs to the PNP/MTAP phosphorylase family.</text>
</comment>
<accession>A0A1I8MDK5</accession>
<dbReference type="FunFam" id="3.40.50.1580:FF:000004">
    <property type="entry name" value="Purine nucleoside phosphorylase"/>
    <property type="match status" value="1"/>
</dbReference>
<dbReference type="CDD" id="cd09009">
    <property type="entry name" value="PNP-EcPNPII_like"/>
    <property type="match status" value="1"/>
</dbReference>
<comment type="pathway">
    <text evidence="1">Purine metabolism; purine nucleoside salvage.</text>
</comment>
<dbReference type="InterPro" id="IPR011270">
    <property type="entry name" value="Pur_Nuc_Pase_Ino/Guo-sp"/>
</dbReference>
<keyword evidence="5" id="KW-0328">Glycosyltransferase</keyword>
<evidence type="ECO:0000256" key="11">
    <source>
        <dbReference type="ARBA" id="ARBA00031036"/>
    </source>
</evidence>
<dbReference type="GO" id="GO:0005737">
    <property type="term" value="C:cytoplasm"/>
    <property type="evidence" value="ECO:0007669"/>
    <property type="project" value="TreeGrafter"/>
</dbReference>
<reference evidence="17" key="2">
    <citation type="submission" date="2025-04" db="UniProtKB">
        <authorList>
            <consortium name="RefSeq"/>
        </authorList>
    </citation>
    <scope>IDENTIFICATION</scope>
    <source>
        <strain evidence="17">Aabys</strain>
    </source>
</reference>
<evidence type="ECO:0000313" key="15">
    <source>
        <dbReference type="EnsemblMetazoa" id="MDOA003799-PC"/>
    </source>
</evidence>
<comment type="catalytic activity">
    <reaction evidence="7">
        <text>inosine + phosphate = alpha-D-ribose 1-phosphate + hypoxanthine</text>
        <dbReference type="Rhea" id="RHEA:27646"/>
        <dbReference type="ChEBI" id="CHEBI:17368"/>
        <dbReference type="ChEBI" id="CHEBI:17596"/>
        <dbReference type="ChEBI" id="CHEBI:43474"/>
        <dbReference type="ChEBI" id="CHEBI:57720"/>
        <dbReference type="EC" id="2.4.2.1"/>
    </reaction>
</comment>
<dbReference type="SUPFAM" id="SSF53167">
    <property type="entry name" value="Purine and uridine phosphorylases"/>
    <property type="match status" value="1"/>
</dbReference>
<dbReference type="PANTHER" id="PTHR11904:SF9">
    <property type="entry name" value="PURINE NUCLEOSIDE PHOSPHORYLASE-RELATED"/>
    <property type="match status" value="1"/>
</dbReference>
<dbReference type="PANTHER" id="PTHR11904">
    <property type="entry name" value="METHYLTHIOADENOSINE/PURINE NUCLEOSIDE PHOSPHORYLASE"/>
    <property type="match status" value="1"/>
</dbReference>
<evidence type="ECO:0000256" key="1">
    <source>
        <dbReference type="ARBA" id="ARBA00005058"/>
    </source>
</evidence>
<dbReference type="EC" id="2.4.2.1" evidence="3"/>
<dbReference type="GeneID" id="101898644"/>
<dbReference type="NCBIfam" id="TIGR01697">
    <property type="entry name" value="PNPH-PUNA-XAPA"/>
    <property type="match status" value="1"/>
</dbReference>
<dbReference type="EnsemblMetazoa" id="MDOA003799-RC">
    <property type="protein sequence ID" value="MDOA003799-PC"/>
    <property type="gene ID" value="MDOA003799"/>
</dbReference>
<dbReference type="GO" id="GO:0004731">
    <property type="term" value="F:purine-nucleoside phosphorylase activity"/>
    <property type="evidence" value="ECO:0007669"/>
    <property type="project" value="UniProtKB-EC"/>
</dbReference>
<dbReference type="InterPro" id="IPR000845">
    <property type="entry name" value="Nucleoside_phosphorylase_d"/>
</dbReference>
<reference evidence="15" key="1">
    <citation type="submission" date="2020-05" db="UniProtKB">
        <authorList>
            <consortium name="EnsemblMetazoa"/>
        </authorList>
    </citation>
    <scope>IDENTIFICATION</scope>
    <source>
        <strain evidence="15">Aabys</strain>
    </source>
</reference>
<dbReference type="GO" id="GO:0009116">
    <property type="term" value="P:nucleoside metabolic process"/>
    <property type="evidence" value="ECO:0007669"/>
    <property type="project" value="InterPro"/>
</dbReference>
<comment type="catalytic activity">
    <reaction evidence="10">
        <text>guanosine + phosphate = alpha-D-ribose 1-phosphate + guanine</text>
        <dbReference type="Rhea" id="RHEA:13233"/>
        <dbReference type="ChEBI" id="CHEBI:16235"/>
        <dbReference type="ChEBI" id="CHEBI:16750"/>
        <dbReference type="ChEBI" id="CHEBI:43474"/>
        <dbReference type="ChEBI" id="CHEBI:57720"/>
        <dbReference type="EC" id="2.4.2.1"/>
    </reaction>
</comment>
<dbReference type="NCBIfam" id="TIGR01700">
    <property type="entry name" value="PNPH"/>
    <property type="match status" value="1"/>
</dbReference>
<dbReference type="Pfam" id="PF01048">
    <property type="entry name" value="PNP_UDP_1"/>
    <property type="match status" value="1"/>
</dbReference>
<dbReference type="STRING" id="7370.A0A1I8MDK5"/>
<evidence type="ECO:0000256" key="8">
    <source>
        <dbReference type="ARBA" id="ARBA00023929"/>
    </source>
</evidence>
<evidence type="ECO:0000256" key="10">
    <source>
        <dbReference type="ARBA" id="ARBA00023970"/>
    </source>
</evidence>
<protein>
    <recommendedName>
        <fullName evidence="4">Purine nucleoside phosphorylase</fullName>
        <ecNumber evidence="3">2.4.2.1</ecNumber>
    </recommendedName>
    <alternativeName>
        <fullName evidence="12">Inosine phosphorylase</fullName>
    </alternativeName>
    <alternativeName>
        <fullName evidence="11">Inosine-guanosine phosphorylase</fullName>
    </alternativeName>
</protein>
<dbReference type="VEuPathDB" id="VectorBase:MDOMA2_011950"/>
<evidence type="ECO:0000256" key="13">
    <source>
        <dbReference type="SAM" id="MobiDB-lite"/>
    </source>
</evidence>
<evidence type="ECO:0000256" key="3">
    <source>
        <dbReference type="ARBA" id="ARBA00011886"/>
    </source>
</evidence>
<evidence type="ECO:0000256" key="12">
    <source>
        <dbReference type="ARBA" id="ARBA00033072"/>
    </source>
</evidence>
<evidence type="ECO:0000259" key="14">
    <source>
        <dbReference type="Pfam" id="PF01048"/>
    </source>
</evidence>
<keyword evidence="16" id="KW-1185">Reference proteome</keyword>
<evidence type="ECO:0000256" key="6">
    <source>
        <dbReference type="ARBA" id="ARBA00022679"/>
    </source>
</evidence>
<evidence type="ECO:0000256" key="2">
    <source>
        <dbReference type="ARBA" id="ARBA00006751"/>
    </source>
</evidence>
<dbReference type="Proteomes" id="UP001652621">
    <property type="component" value="Unplaced"/>
</dbReference>
<organism evidence="15">
    <name type="scientific">Musca domestica</name>
    <name type="common">House fly</name>
    <dbReference type="NCBI Taxonomy" id="7370"/>
    <lineage>
        <taxon>Eukaryota</taxon>
        <taxon>Metazoa</taxon>
        <taxon>Ecdysozoa</taxon>
        <taxon>Arthropoda</taxon>
        <taxon>Hexapoda</taxon>
        <taxon>Insecta</taxon>
        <taxon>Pterygota</taxon>
        <taxon>Neoptera</taxon>
        <taxon>Endopterygota</taxon>
        <taxon>Diptera</taxon>
        <taxon>Brachycera</taxon>
        <taxon>Muscomorpha</taxon>
        <taxon>Muscoidea</taxon>
        <taxon>Muscidae</taxon>
        <taxon>Musca</taxon>
    </lineage>
</organism>
<feature type="domain" description="Nucleoside phosphorylase" evidence="14">
    <location>
        <begin position="114"/>
        <end position="368"/>
    </location>
</feature>
<evidence type="ECO:0000256" key="9">
    <source>
        <dbReference type="ARBA" id="ARBA00023950"/>
    </source>
</evidence>
<sequence length="381" mass="41945">MTGSSASDSSCLIAKSKTNGTEMNGNTTRNTYTAIENNTSSESAATTTSRMQKQLSQVEMVMNEEKNNNTTNKTNTANIDTSKIEAEICEKYSYEVIKDIADYLLDRTTIRPLIGIICGSGLNSIADMITDTKVFEYEDIPNFPVSTVEGHVGRMIFGYLENMPVMAMQGRFHYYEGYPLAKCSMPVRVMKLVGVRYLMATNAAGGLNSKFKVGDIMLVRDHINIMGFAGNSPLQGPNDPRFGPRFPPMTNAYNAHLIKIAKQVAKDMGIENEIHEGVYTCLGGPNYETVAELRMLRTMGVDAVGMSTVHEVITARHCDLTVFAFSLITNKCATGYDSSEDEANHEEVVTVGRSRQAVCGELLCRVIREIAKECPNKAQVK</sequence>
<dbReference type="NCBIfam" id="NF006054">
    <property type="entry name" value="PRK08202.1"/>
    <property type="match status" value="1"/>
</dbReference>
<evidence type="ECO:0000256" key="7">
    <source>
        <dbReference type="ARBA" id="ARBA00023918"/>
    </source>
</evidence>
<dbReference type="OrthoDB" id="10261782at2759"/>
<comment type="catalytic activity">
    <reaction evidence="9">
        <text>2'-deoxyinosine + phosphate = 2-deoxy-alpha-D-ribose 1-phosphate + hypoxanthine</text>
        <dbReference type="Rhea" id="RHEA:27750"/>
        <dbReference type="ChEBI" id="CHEBI:17368"/>
        <dbReference type="ChEBI" id="CHEBI:28997"/>
        <dbReference type="ChEBI" id="CHEBI:43474"/>
        <dbReference type="ChEBI" id="CHEBI:57259"/>
        <dbReference type="EC" id="2.4.2.1"/>
    </reaction>
</comment>
<feature type="region of interest" description="Disordered" evidence="13">
    <location>
        <begin position="1"/>
        <end position="29"/>
    </location>
</feature>
<dbReference type="UniPathway" id="UPA00606"/>
<evidence type="ECO:0000256" key="4">
    <source>
        <dbReference type="ARBA" id="ARBA00013834"/>
    </source>
</evidence>
<name>A0A1I8MDK5_MUSDO</name>
<evidence type="ECO:0000313" key="16">
    <source>
        <dbReference type="Proteomes" id="UP001652621"/>
    </source>
</evidence>
<evidence type="ECO:0000313" key="17">
    <source>
        <dbReference type="RefSeq" id="XP_011290694.1"/>
    </source>
</evidence>